<sequence>MQYTGNLGLKKPEGTDVVNIDDLNQNFDVLDVEVTKLATASQAGRMSAADKAKLDGIESGAQRNTVASVNNKTGAVTLTASDVGASPTGHTHTFAEITSKPTTLAGYGITDAIPASQKGAANGVASLDSDTKVPTSQLPSASTSAPGIVQLVDSTSSTSTTQAPTANAVKQVNDAIAAHSADYVKHITAAERTAWNNAEQNAKNFVLQANPNKVKNSSFQFGLAGWVNTCSHFFVGQTLNLGSFVDHFSAVSANEWHVLDNTQRIPCWNGGVYVTISAWFYSLSQTHGNICVELYGNGNPQILGQLRADLNRDWHRKTDTFFIPSGTTEVWIKFVVGGDPQGMPSGSKAVTRIKFEYGTQATPYSQESDFFYVNDGKAQLKSAIIGKGGTVTQAGAVPTFDELNTGVNSIPTGKKWASGQVSSTSSVTIRGLAFRPSLVVVENIGGGQYSVNGRIVYWQVNDNLDQTYYSYGGIVSHTTWSIYTDGFSINLPEVASYKWIAIE</sequence>
<name>A0A160F7U1_9BACL</name>
<dbReference type="KEGG" id="aamy:GFC30_3154"/>
<evidence type="ECO:0000313" key="2">
    <source>
        <dbReference type="EMBL" id="ANB62205.1"/>
    </source>
</evidence>
<accession>A0A160F7U1</accession>
<dbReference type="PATRIC" id="fig|294699.3.peg.3261"/>
<organism evidence="2 3">
    <name type="scientific">Anoxybacteroides amylolyticum</name>
    <dbReference type="NCBI Taxonomy" id="294699"/>
    <lineage>
        <taxon>Bacteria</taxon>
        <taxon>Bacillati</taxon>
        <taxon>Bacillota</taxon>
        <taxon>Bacilli</taxon>
        <taxon>Bacillales</taxon>
        <taxon>Anoxybacillaceae</taxon>
        <taxon>Anoxybacteroides</taxon>
    </lineage>
</organism>
<feature type="compositionally biased region" description="Polar residues" evidence="1">
    <location>
        <begin position="132"/>
        <end position="145"/>
    </location>
</feature>
<geneLocation type="plasmid" evidence="3">
    <name>pdsm15939_1</name>
</geneLocation>
<reference evidence="2 3" key="1">
    <citation type="journal article" date="2006" name="Syst. Appl. Microbiol.">
        <title>Anoxybacillus amylolyticus sp. nov., a thermophilic amylase producing bacterium isolated from Mount Rittmann (Antarctica).</title>
        <authorList>
            <person name="Poli A."/>
            <person name="Esposito E."/>
            <person name="Lama L."/>
            <person name="Orlando P."/>
            <person name="Nicolaus G."/>
            <person name="de Appolonia F."/>
            <person name="Gambacorta A."/>
            <person name="Nicolaus B."/>
        </authorList>
    </citation>
    <scope>NUCLEOTIDE SEQUENCE [LARGE SCALE GENOMIC DNA]</scope>
    <source>
        <strain evidence="2 3">DSM 15939</strain>
        <plasmid evidence="3">Plasmid pdsm15939_1</plasmid>
    </source>
</reference>
<evidence type="ECO:0000256" key="1">
    <source>
        <dbReference type="SAM" id="MobiDB-lite"/>
    </source>
</evidence>
<dbReference type="GO" id="GO:0046718">
    <property type="term" value="P:symbiont entry into host cell"/>
    <property type="evidence" value="ECO:0007669"/>
    <property type="project" value="InterPro"/>
</dbReference>
<keyword evidence="3" id="KW-1185">Reference proteome</keyword>
<feature type="region of interest" description="Disordered" evidence="1">
    <location>
        <begin position="125"/>
        <end position="145"/>
    </location>
</feature>
<dbReference type="Pfam" id="PF03406">
    <property type="entry name" value="Phage_fiber_2"/>
    <property type="match status" value="1"/>
</dbReference>
<dbReference type="GO" id="GO:0019062">
    <property type="term" value="P:virion attachment to host cell"/>
    <property type="evidence" value="ECO:0007669"/>
    <property type="project" value="InterPro"/>
</dbReference>
<evidence type="ECO:0000313" key="3">
    <source>
        <dbReference type="Proteomes" id="UP000076865"/>
    </source>
</evidence>
<dbReference type="RefSeq" id="WP_238583582.1">
    <property type="nucleotide sequence ID" value="NZ_CP015439.1"/>
</dbReference>
<dbReference type="Proteomes" id="UP000076865">
    <property type="component" value="Plasmid pDSM15939_1"/>
</dbReference>
<protein>
    <submittedName>
        <fullName evidence="2">Phage tail fiber repeat family protein</fullName>
    </submittedName>
</protein>
<dbReference type="AlphaFoldDB" id="A0A160F7U1"/>
<proteinExistence type="predicted"/>
<keyword evidence="2" id="KW-0614">Plasmid</keyword>
<dbReference type="EMBL" id="CP015439">
    <property type="protein sequence ID" value="ANB62205.1"/>
    <property type="molecule type" value="Genomic_DNA"/>
</dbReference>
<dbReference type="InterPro" id="IPR005068">
    <property type="entry name" value="Phage_lambda_Stf-r2"/>
</dbReference>
<gene>
    <name evidence="2" type="ORF">GFC30_3154</name>
</gene>